<dbReference type="OrthoDB" id="3251668at2759"/>
<evidence type="ECO:0000256" key="1">
    <source>
        <dbReference type="ARBA" id="ARBA00004123"/>
    </source>
</evidence>
<keyword evidence="2" id="KW-0539">Nucleus</keyword>
<comment type="caution">
    <text evidence="3">The sequence shown here is derived from an EMBL/GenBank/DDBJ whole genome shotgun (WGS) entry which is preliminary data.</text>
</comment>
<keyword evidence="4" id="KW-1185">Reference proteome</keyword>
<dbReference type="InterPro" id="IPR021858">
    <property type="entry name" value="Fun_TF"/>
</dbReference>
<dbReference type="PANTHER" id="PTHR37534:SF46">
    <property type="entry name" value="ZN(II)2CYS6 TRANSCRIPTION FACTOR (EUROFUNG)"/>
    <property type="match status" value="1"/>
</dbReference>
<evidence type="ECO:0000313" key="3">
    <source>
        <dbReference type="EMBL" id="KAJ5084744.1"/>
    </source>
</evidence>
<reference evidence="3" key="1">
    <citation type="submission" date="2022-11" db="EMBL/GenBank/DDBJ databases">
        <authorList>
            <person name="Petersen C."/>
        </authorList>
    </citation>
    <scope>NUCLEOTIDE SEQUENCE</scope>
    <source>
        <strain evidence="3">IBT 34128</strain>
    </source>
</reference>
<evidence type="ECO:0000256" key="2">
    <source>
        <dbReference type="ARBA" id="ARBA00023242"/>
    </source>
</evidence>
<dbReference type="EMBL" id="JAPMSZ010000011">
    <property type="protein sequence ID" value="KAJ5084744.1"/>
    <property type="molecule type" value="Genomic_DNA"/>
</dbReference>
<evidence type="ECO:0000313" key="4">
    <source>
        <dbReference type="Proteomes" id="UP001141434"/>
    </source>
</evidence>
<dbReference type="AlphaFoldDB" id="A0A9W9EN46"/>
<dbReference type="Proteomes" id="UP001141434">
    <property type="component" value="Unassembled WGS sequence"/>
</dbReference>
<gene>
    <name evidence="3" type="ORF">NUU61_009323</name>
</gene>
<name>A0A9W9EN46_9EURO</name>
<dbReference type="Pfam" id="PF11951">
    <property type="entry name" value="Fungal_trans_2"/>
    <property type="match status" value="1"/>
</dbReference>
<dbReference type="RefSeq" id="XP_056508141.1">
    <property type="nucleotide sequence ID" value="XM_056659848.1"/>
</dbReference>
<dbReference type="GeneID" id="81399017"/>
<proteinExistence type="predicted"/>
<accession>A0A9W9EN46</accession>
<reference evidence="3" key="2">
    <citation type="journal article" date="2023" name="IMA Fungus">
        <title>Comparative genomic study of the Penicillium genus elucidates a diverse pangenome and 15 lateral gene transfer events.</title>
        <authorList>
            <person name="Petersen C."/>
            <person name="Sorensen T."/>
            <person name="Nielsen M.R."/>
            <person name="Sondergaard T.E."/>
            <person name="Sorensen J.L."/>
            <person name="Fitzpatrick D.A."/>
            <person name="Frisvad J.C."/>
            <person name="Nielsen K.L."/>
        </authorList>
    </citation>
    <scope>NUCLEOTIDE SEQUENCE</scope>
    <source>
        <strain evidence="3">IBT 34128</strain>
    </source>
</reference>
<dbReference type="PANTHER" id="PTHR37534">
    <property type="entry name" value="TRANSCRIPTIONAL ACTIVATOR PROTEIN UGA3"/>
    <property type="match status" value="1"/>
</dbReference>
<sequence length="409" mass="47194">MASDARTSHDMTIDQDFISIPRGPSSPIDNETLELMHHFHQNISVKLAWVDVPTNPWRKVIIPLAWASETVLYAVLALSSEDLASKFQQDHRRHQHLQGVSLRLRNQALSSLAKQIGHMRQEASIAGLAPKKVQYALASALLLYNVELLGAESVKWRMHLQAARVILQWKEQAFPHATISDEIDSFLLYEQYYASVFAGLTTFDMPYELEDTRYTDSSAVFSDFVHIIHRVTRIERLRYSQRYDTDPTLVAIMTQQLDEAKHRMVQLGQMFQFQTEDARVGYQHLVYIFYHASLIYIYHVLASDLSTGTQVQSLRDSILDHLEILADKRAFAHDLVWPLFIAGTECRGDPEKQEIVSREIEIVMAISGTLDRRKVLSFLRQFWSLGKDSTMTWIQLMREQAPDYRMLIL</sequence>
<comment type="subcellular location">
    <subcellularLocation>
        <location evidence="1">Nucleus</location>
    </subcellularLocation>
</comment>
<dbReference type="GO" id="GO:0005634">
    <property type="term" value="C:nucleus"/>
    <property type="evidence" value="ECO:0007669"/>
    <property type="project" value="UniProtKB-SubCell"/>
</dbReference>
<protein>
    <submittedName>
        <fullName evidence="3">Uncharacterized protein</fullName>
    </submittedName>
</protein>
<organism evidence="3 4">
    <name type="scientific">Penicillium alfredii</name>
    <dbReference type="NCBI Taxonomy" id="1506179"/>
    <lineage>
        <taxon>Eukaryota</taxon>
        <taxon>Fungi</taxon>
        <taxon>Dikarya</taxon>
        <taxon>Ascomycota</taxon>
        <taxon>Pezizomycotina</taxon>
        <taxon>Eurotiomycetes</taxon>
        <taxon>Eurotiomycetidae</taxon>
        <taxon>Eurotiales</taxon>
        <taxon>Aspergillaceae</taxon>
        <taxon>Penicillium</taxon>
    </lineage>
</organism>